<evidence type="ECO:0000313" key="3">
    <source>
        <dbReference type="Proteomes" id="UP000823046"/>
    </source>
</evidence>
<feature type="transmembrane region" description="Helical" evidence="1">
    <location>
        <begin position="20"/>
        <end position="37"/>
    </location>
</feature>
<organism evidence="2 3">
    <name type="scientific">Cardiosporidium cionae</name>
    <dbReference type="NCBI Taxonomy" id="476202"/>
    <lineage>
        <taxon>Eukaryota</taxon>
        <taxon>Sar</taxon>
        <taxon>Alveolata</taxon>
        <taxon>Apicomplexa</taxon>
        <taxon>Aconoidasida</taxon>
        <taxon>Nephromycida</taxon>
        <taxon>Cardiosporidium</taxon>
    </lineage>
</organism>
<accession>A0ABQ7JFQ5</accession>
<evidence type="ECO:0000313" key="2">
    <source>
        <dbReference type="EMBL" id="KAF8822784.1"/>
    </source>
</evidence>
<protein>
    <submittedName>
        <fullName evidence="2">Uncharacterized protein</fullName>
    </submittedName>
</protein>
<keyword evidence="1" id="KW-0472">Membrane</keyword>
<keyword evidence="1" id="KW-0812">Transmembrane</keyword>
<keyword evidence="1" id="KW-1133">Transmembrane helix</keyword>
<gene>
    <name evidence="2" type="ORF">IE077_002654</name>
</gene>
<evidence type="ECO:0000256" key="1">
    <source>
        <dbReference type="SAM" id="Phobius"/>
    </source>
</evidence>
<reference evidence="2 3" key="1">
    <citation type="journal article" date="2020" name="bioRxiv">
        <title>Metabolic contributions of an alphaproteobacterial endosymbiont in the apicomplexan Cardiosporidium cionae.</title>
        <authorList>
            <person name="Hunter E.S."/>
            <person name="Paight C.J."/>
            <person name="Lane C.E."/>
        </authorList>
    </citation>
    <scope>NUCLEOTIDE SEQUENCE [LARGE SCALE GENOMIC DNA]</scope>
    <source>
        <strain evidence="2">ESH_2018</strain>
    </source>
</reference>
<dbReference type="Proteomes" id="UP000823046">
    <property type="component" value="Unassembled WGS sequence"/>
</dbReference>
<proteinExistence type="predicted"/>
<name>A0ABQ7JFQ5_9APIC</name>
<sequence>MRRFWIFRVLEKIFRHVVTYLPFWGVYIVLLAVAIALCTEGGWKSFSLYDFLWPHRRSISTRPPLTSPATCFFNAFNEMKKAATYSVVGYAQQQDKMGPYGEVYLEMNPLFDLVETDLGIAMEATEYIRNESMVLSFSEKDWTISVSQTHELGILLKQKLDEGLISPIVALIGNLLYEYYKGNTSFVYLFILCLPSVDWYQENGIFSISEEIYNKTSKGTTIEYEQQHALKITNSAFEFLRSLPLLMDIHPSMTLEEIQWAYCILYAFGIFLHPYDVSSLILIFPLQFMRRTLSTRITTRIFITRRSNNSIDVYTQAPLIPGSVPVVYDPFLSTTSIFLYRGLWLYEMARIRFTFHLDFFLQLNEIEKEFLKIHQCYGDPLQFWLTRGPSLNYSILSCLRLHFYLRNIGNLTTLHQRQWFQSWPFTESLDRKCDRRIAQFLVLSFHTRLDSLLANSREIKAEFGKDPLGYYPLLAIRQMEINILSENLKAFQEFSLFAADAELYTLFCYAEKDKIHNYGAQASM</sequence>
<comment type="caution">
    <text evidence="2">The sequence shown here is derived from an EMBL/GenBank/DDBJ whole genome shotgun (WGS) entry which is preliminary data.</text>
</comment>
<keyword evidence="3" id="KW-1185">Reference proteome</keyword>
<dbReference type="EMBL" id="JADAQX010000024">
    <property type="protein sequence ID" value="KAF8822784.1"/>
    <property type="molecule type" value="Genomic_DNA"/>
</dbReference>